<dbReference type="PROSITE" id="PS01186">
    <property type="entry name" value="EGF_2"/>
    <property type="match status" value="1"/>
</dbReference>
<evidence type="ECO:0000256" key="5">
    <source>
        <dbReference type="SAM" id="MobiDB-lite"/>
    </source>
</evidence>
<keyword evidence="8" id="KW-1185">Reference proteome</keyword>
<feature type="domain" description="RING-type" evidence="6">
    <location>
        <begin position="564"/>
        <end position="599"/>
    </location>
</feature>
<name>A0AAW1QSZ8_9CHLO</name>
<dbReference type="InterPro" id="IPR000742">
    <property type="entry name" value="EGF"/>
</dbReference>
<sequence>MAVELDAAGASSARLPGQGSGEVAVSGHANTSVSRLLAEAEGPASAGTLRDRTVELTLCECEKASGSPDGLSCEKEGWFISSFEREGSWLSGGGLVPLSHAVCCRPCLPADLPVPSGSTANPDDKAVAVVSIGCHSSSGPGSLALQCEPNGGSFVSGWGKAVRVSSSIDAYYPIGAVECCTPSVLLTSGDVWELERCNCQFSADINCGGTTSHRLLQGFDQWRITRSAEFVPIAPAQCCKACLSDRIHPMSLCADLNFCSGHGVCNLGACECLDGFQGADCSHQGRGGGGNLPQWLISLIVLGSCITMSTMLIVAGRLIRHFQSADADEDDSEDGEQMREPLILRISEDDQGSVGSEDTTDCESDDEDNAGTCSHAGSPRASSLGPGEPTGEGVSRLSTLRAGLSGVEISIPAAGAAAGMAAALNTEMPSESFIFPDNGIPLELRRRAAPAMATNTQGTAEADEEAEQHLAPVAALETTPGRHRSRAARRQLQAELAAARVAVDEIVAASHEAQPHQSPQPGESEAQVPKDGTELGSPLDEVMKEGEQVASDDNAPRLKLGAECSVCMNRPVQVVIIPCGHACMCRRCSRRVARCPVCRVDILRRQRLFIGG</sequence>
<evidence type="ECO:0000256" key="2">
    <source>
        <dbReference type="ARBA" id="ARBA00022771"/>
    </source>
</evidence>
<dbReference type="AlphaFoldDB" id="A0AAW1QSZ8"/>
<evidence type="ECO:0000256" key="4">
    <source>
        <dbReference type="PROSITE-ProRule" id="PRU00175"/>
    </source>
</evidence>
<dbReference type="Gene3D" id="3.30.40.10">
    <property type="entry name" value="Zinc/RING finger domain, C3HC4 (zinc finger)"/>
    <property type="match status" value="1"/>
</dbReference>
<evidence type="ECO:0000256" key="3">
    <source>
        <dbReference type="ARBA" id="ARBA00022833"/>
    </source>
</evidence>
<evidence type="ECO:0000313" key="7">
    <source>
        <dbReference type="EMBL" id="KAK9824271.1"/>
    </source>
</evidence>
<dbReference type="GO" id="GO:0008270">
    <property type="term" value="F:zinc ion binding"/>
    <property type="evidence" value="ECO:0007669"/>
    <property type="project" value="UniProtKB-KW"/>
</dbReference>
<dbReference type="Pfam" id="PF13920">
    <property type="entry name" value="zf-C3HC4_3"/>
    <property type="match status" value="1"/>
</dbReference>
<dbReference type="Pfam" id="PF23106">
    <property type="entry name" value="EGF_Teneurin"/>
    <property type="match status" value="1"/>
</dbReference>
<dbReference type="PANTHER" id="PTHR14879:SF5">
    <property type="entry name" value="RING-TYPE DOMAIN-CONTAINING PROTEIN"/>
    <property type="match status" value="1"/>
</dbReference>
<dbReference type="PROSITE" id="PS50089">
    <property type="entry name" value="ZF_RING_2"/>
    <property type="match status" value="1"/>
</dbReference>
<reference evidence="7 8" key="1">
    <citation type="journal article" date="2024" name="Nat. Commun.">
        <title>Phylogenomics reveals the evolutionary origins of lichenization in chlorophyte algae.</title>
        <authorList>
            <person name="Puginier C."/>
            <person name="Libourel C."/>
            <person name="Otte J."/>
            <person name="Skaloud P."/>
            <person name="Haon M."/>
            <person name="Grisel S."/>
            <person name="Petersen M."/>
            <person name="Berrin J.G."/>
            <person name="Delaux P.M."/>
            <person name="Dal Grande F."/>
            <person name="Keller J."/>
        </authorList>
    </citation>
    <scope>NUCLEOTIDE SEQUENCE [LARGE SCALE GENOMIC DNA]</scope>
    <source>
        <strain evidence="7 8">SAG 2043</strain>
    </source>
</reference>
<feature type="region of interest" description="Disordered" evidence="5">
    <location>
        <begin position="1"/>
        <end position="26"/>
    </location>
</feature>
<dbReference type="PANTHER" id="PTHR14879">
    <property type="entry name" value="CASPASE REGULATOR, RING FINGER DOMAIN-CONTAINING"/>
    <property type="match status" value="1"/>
</dbReference>
<protein>
    <recommendedName>
        <fullName evidence="6">RING-type domain-containing protein</fullName>
    </recommendedName>
</protein>
<dbReference type="PROSITE" id="PS00022">
    <property type="entry name" value="EGF_1"/>
    <property type="match status" value="1"/>
</dbReference>
<dbReference type="InterPro" id="IPR051728">
    <property type="entry name" value="RING-FYVE_E3_ubiquitin-ligase"/>
</dbReference>
<keyword evidence="3" id="KW-0862">Zinc</keyword>
<dbReference type="SUPFAM" id="SSF57850">
    <property type="entry name" value="RING/U-box"/>
    <property type="match status" value="1"/>
</dbReference>
<proteinExistence type="predicted"/>
<organism evidence="7 8">
    <name type="scientific">[Myrmecia] bisecta</name>
    <dbReference type="NCBI Taxonomy" id="41462"/>
    <lineage>
        <taxon>Eukaryota</taxon>
        <taxon>Viridiplantae</taxon>
        <taxon>Chlorophyta</taxon>
        <taxon>core chlorophytes</taxon>
        <taxon>Trebouxiophyceae</taxon>
        <taxon>Trebouxiales</taxon>
        <taxon>Trebouxiaceae</taxon>
        <taxon>Myrmecia</taxon>
    </lineage>
</organism>
<keyword evidence="1" id="KW-0479">Metal-binding</keyword>
<dbReference type="SMART" id="SM00184">
    <property type="entry name" value="RING"/>
    <property type="match status" value="1"/>
</dbReference>
<dbReference type="Proteomes" id="UP001489004">
    <property type="component" value="Unassembled WGS sequence"/>
</dbReference>
<evidence type="ECO:0000313" key="8">
    <source>
        <dbReference type="Proteomes" id="UP001489004"/>
    </source>
</evidence>
<dbReference type="FunFam" id="1.10.1170.10:FF:000002">
    <property type="entry name" value="Baculoviral IAP repeat containing 7"/>
    <property type="match status" value="1"/>
</dbReference>
<dbReference type="InterPro" id="IPR001841">
    <property type="entry name" value="Znf_RING"/>
</dbReference>
<dbReference type="InterPro" id="IPR013083">
    <property type="entry name" value="Znf_RING/FYVE/PHD"/>
</dbReference>
<dbReference type="Gene3D" id="2.10.25.10">
    <property type="entry name" value="Laminin"/>
    <property type="match status" value="1"/>
</dbReference>
<keyword evidence="2 4" id="KW-0863">Zinc-finger</keyword>
<dbReference type="EMBL" id="JALJOR010000002">
    <property type="protein sequence ID" value="KAK9824271.1"/>
    <property type="molecule type" value="Genomic_DNA"/>
</dbReference>
<evidence type="ECO:0000259" key="6">
    <source>
        <dbReference type="PROSITE" id="PS50089"/>
    </source>
</evidence>
<evidence type="ECO:0000256" key="1">
    <source>
        <dbReference type="ARBA" id="ARBA00022723"/>
    </source>
</evidence>
<gene>
    <name evidence="7" type="ORF">WJX72_009086</name>
</gene>
<comment type="caution">
    <text evidence="7">The sequence shown here is derived from an EMBL/GenBank/DDBJ whole genome shotgun (WGS) entry which is preliminary data.</text>
</comment>
<feature type="compositionally biased region" description="Acidic residues" evidence="5">
    <location>
        <begin position="358"/>
        <end position="369"/>
    </location>
</feature>
<feature type="region of interest" description="Disordered" evidence="5">
    <location>
        <begin position="511"/>
        <end position="538"/>
    </location>
</feature>
<feature type="region of interest" description="Disordered" evidence="5">
    <location>
        <begin position="344"/>
        <end position="395"/>
    </location>
</feature>
<accession>A0AAW1QSZ8</accession>